<comment type="caution">
    <text evidence="1">The sequence shown here is derived from an EMBL/GenBank/DDBJ whole genome shotgun (WGS) entry which is preliminary data.</text>
</comment>
<dbReference type="RefSeq" id="WP_157723531.1">
    <property type="nucleotide sequence ID" value="NZ_LRVM01000005.1"/>
</dbReference>
<evidence type="ECO:0000313" key="1">
    <source>
        <dbReference type="EMBL" id="KXL52701.1"/>
    </source>
</evidence>
<reference evidence="1 2" key="1">
    <citation type="submission" date="2016-01" db="EMBL/GenBank/DDBJ databases">
        <title>Genome sequence of Clostridium neopropionicum X4, DSM-3847.</title>
        <authorList>
            <person name="Poehlein A."/>
            <person name="Beck M.H."/>
            <person name="Bengelsdorf F.R."/>
            <person name="Daniel R."/>
            <person name="Duerre P."/>
        </authorList>
    </citation>
    <scope>NUCLEOTIDE SEQUENCE [LARGE SCALE GENOMIC DNA]</scope>
    <source>
        <strain evidence="1 2">DSM-3847</strain>
    </source>
</reference>
<evidence type="ECO:0000313" key="2">
    <source>
        <dbReference type="Proteomes" id="UP000070539"/>
    </source>
</evidence>
<name>A0A136WE06_9FIRM</name>
<organism evidence="1 2">
    <name type="scientific">Anaerotignum neopropionicum</name>
    <dbReference type="NCBI Taxonomy" id="36847"/>
    <lineage>
        <taxon>Bacteria</taxon>
        <taxon>Bacillati</taxon>
        <taxon>Bacillota</taxon>
        <taxon>Clostridia</taxon>
        <taxon>Lachnospirales</taxon>
        <taxon>Anaerotignaceae</taxon>
        <taxon>Anaerotignum</taxon>
    </lineage>
</organism>
<keyword evidence="2" id="KW-1185">Reference proteome</keyword>
<dbReference type="Proteomes" id="UP000070539">
    <property type="component" value="Unassembled WGS sequence"/>
</dbReference>
<gene>
    <name evidence="1" type="ORF">CLNEO_17220</name>
</gene>
<dbReference type="AlphaFoldDB" id="A0A136WE06"/>
<dbReference type="OrthoDB" id="1938377at2"/>
<protein>
    <submittedName>
        <fullName evidence="1">Uncharacterized protein</fullName>
    </submittedName>
</protein>
<proteinExistence type="predicted"/>
<accession>A0A136WE06</accession>
<dbReference type="EMBL" id="LRVM01000005">
    <property type="protein sequence ID" value="KXL52701.1"/>
    <property type="molecule type" value="Genomic_DNA"/>
</dbReference>
<sequence>MTYQCKLMDKECDGCGDCHEEAEPCPNCGSQEYEVQYFLKNEWIGCDQCIKRRFP</sequence>